<evidence type="ECO:0000313" key="1">
    <source>
        <dbReference type="EMBL" id="PMD66846.1"/>
    </source>
</evidence>
<evidence type="ECO:0000313" key="2">
    <source>
        <dbReference type="Proteomes" id="UP000235371"/>
    </source>
</evidence>
<name>A0A2J6TV08_9HELO</name>
<dbReference type="EMBL" id="KZ613740">
    <property type="protein sequence ID" value="PMD66846.1"/>
    <property type="molecule type" value="Genomic_DNA"/>
</dbReference>
<dbReference type="AlphaFoldDB" id="A0A2J6TV08"/>
<sequence>MPIRTSTSNIAWDSGNGICSERHLIGPKLSLSVTRENSTSWLVQCKGKSRRLYAFDSLNQKTLTPPKQRMICKHTAQNPPYGIYIILTQPESRIEITIHGSFQTPRASLANGKAAVESLVVLSSSILPQLGRHSFAFLQTDAPQSRVEATQKSAFPHRSLQWRADVCWRRAVGVWLADFGTVGKRTSCF</sequence>
<proteinExistence type="predicted"/>
<reference evidence="1 2" key="1">
    <citation type="submission" date="2016-04" db="EMBL/GenBank/DDBJ databases">
        <title>A degradative enzymes factory behind the ericoid mycorrhizal symbiosis.</title>
        <authorList>
            <consortium name="DOE Joint Genome Institute"/>
            <person name="Martino E."/>
            <person name="Morin E."/>
            <person name="Grelet G."/>
            <person name="Kuo A."/>
            <person name="Kohler A."/>
            <person name="Daghino S."/>
            <person name="Barry K."/>
            <person name="Choi C."/>
            <person name="Cichocki N."/>
            <person name="Clum A."/>
            <person name="Copeland A."/>
            <person name="Hainaut M."/>
            <person name="Haridas S."/>
            <person name="Labutti K."/>
            <person name="Lindquist E."/>
            <person name="Lipzen A."/>
            <person name="Khouja H.-R."/>
            <person name="Murat C."/>
            <person name="Ohm R."/>
            <person name="Olson A."/>
            <person name="Spatafora J."/>
            <person name="Veneault-Fourrey C."/>
            <person name="Henrissat B."/>
            <person name="Grigoriev I."/>
            <person name="Martin F."/>
            <person name="Perotto S."/>
        </authorList>
    </citation>
    <scope>NUCLEOTIDE SEQUENCE [LARGE SCALE GENOMIC DNA]</scope>
    <source>
        <strain evidence="1 2">E</strain>
    </source>
</reference>
<dbReference type="Proteomes" id="UP000235371">
    <property type="component" value="Unassembled WGS sequence"/>
</dbReference>
<keyword evidence="2" id="KW-1185">Reference proteome</keyword>
<organism evidence="1 2">
    <name type="scientific">Hyaloscypha bicolor E</name>
    <dbReference type="NCBI Taxonomy" id="1095630"/>
    <lineage>
        <taxon>Eukaryota</taxon>
        <taxon>Fungi</taxon>
        <taxon>Dikarya</taxon>
        <taxon>Ascomycota</taxon>
        <taxon>Pezizomycotina</taxon>
        <taxon>Leotiomycetes</taxon>
        <taxon>Helotiales</taxon>
        <taxon>Hyaloscyphaceae</taxon>
        <taxon>Hyaloscypha</taxon>
        <taxon>Hyaloscypha bicolor</taxon>
    </lineage>
</organism>
<accession>A0A2J6TV08</accession>
<gene>
    <name evidence="1" type="ORF">K444DRAFT_490</name>
</gene>
<dbReference type="RefSeq" id="XP_024743750.1">
    <property type="nucleotide sequence ID" value="XM_024873191.1"/>
</dbReference>
<dbReference type="GeneID" id="36581271"/>
<dbReference type="InParanoid" id="A0A2J6TV08"/>
<protein>
    <submittedName>
        <fullName evidence="1">Uncharacterized protein</fullName>
    </submittedName>
</protein>